<keyword evidence="6 7" id="KW-0472">Membrane</keyword>
<evidence type="ECO:0000256" key="6">
    <source>
        <dbReference type="ARBA" id="ARBA00023136"/>
    </source>
</evidence>
<name>F9Y7P6_KETVW</name>
<feature type="transmembrane region" description="Helical" evidence="7">
    <location>
        <begin position="110"/>
        <end position="128"/>
    </location>
</feature>
<dbReference type="GO" id="GO:0005886">
    <property type="term" value="C:plasma membrane"/>
    <property type="evidence" value="ECO:0007669"/>
    <property type="project" value="UniProtKB-SubCell"/>
</dbReference>
<evidence type="ECO:0000256" key="5">
    <source>
        <dbReference type="ARBA" id="ARBA00022989"/>
    </source>
</evidence>
<dbReference type="HOGENOM" id="CLU_058421_3_1_5"/>
<evidence type="ECO:0000256" key="4">
    <source>
        <dbReference type="ARBA" id="ARBA00022692"/>
    </source>
</evidence>
<keyword evidence="4 7" id="KW-0812">Transmembrane</keyword>
<organism evidence="8 9">
    <name type="scientific">Ketogulonicigenium vulgare (strain WSH-001)</name>
    <dbReference type="NCBI Taxonomy" id="759362"/>
    <lineage>
        <taxon>Bacteria</taxon>
        <taxon>Pseudomonadati</taxon>
        <taxon>Pseudomonadota</taxon>
        <taxon>Alphaproteobacteria</taxon>
        <taxon>Rhodobacterales</taxon>
        <taxon>Roseobacteraceae</taxon>
        <taxon>Ketogulonicigenium</taxon>
    </lineage>
</organism>
<evidence type="ECO:0000313" key="9">
    <source>
        <dbReference type="Proteomes" id="UP000000692"/>
    </source>
</evidence>
<protein>
    <submittedName>
        <fullName evidence="8">DoxD-like protein family protein</fullName>
    </submittedName>
</protein>
<dbReference type="PANTHER" id="PTHR33452:SF1">
    <property type="entry name" value="INNER MEMBRANE PROTEIN YPHA-RELATED"/>
    <property type="match status" value="1"/>
</dbReference>
<comment type="similarity">
    <text evidence="2">Belongs to the DoxX family.</text>
</comment>
<dbReference type="eggNOG" id="COG2259">
    <property type="taxonomic scope" value="Bacteria"/>
</dbReference>
<dbReference type="KEGG" id="kvl:KVU_0023"/>
<dbReference type="InterPro" id="IPR051907">
    <property type="entry name" value="DoxX-like_oxidoreductase"/>
</dbReference>
<feature type="transmembrane region" description="Helical" evidence="7">
    <location>
        <begin position="50"/>
        <end position="71"/>
    </location>
</feature>
<keyword evidence="5 7" id="KW-1133">Transmembrane helix</keyword>
<dbReference type="OrthoDB" id="5382961at2"/>
<feature type="transmembrane region" description="Helical" evidence="7">
    <location>
        <begin position="78"/>
        <end position="98"/>
    </location>
</feature>
<dbReference type="RefSeq" id="WP_014537426.1">
    <property type="nucleotide sequence ID" value="NC_017384.1"/>
</dbReference>
<dbReference type="PATRIC" id="fig|759362.5.peg.28"/>
<keyword evidence="3" id="KW-1003">Cell membrane</keyword>
<evidence type="ECO:0000256" key="3">
    <source>
        <dbReference type="ARBA" id="ARBA00022475"/>
    </source>
</evidence>
<reference evidence="8 9" key="1">
    <citation type="journal article" date="2011" name="J. Bacteriol.">
        <title>Complete genome sequence of the industrial strain Ketogulonicigenium vulgare WSH-001.</title>
        <authorList>
            <person name="Liu L."/>
            <person name="Li Y."/>
            <person name="Zhang J."/>
            <person name="Zhou Z."/>
            <person name="Liu J."/>
            <person name="Li X."/>
            <person name="Zhou J."/>
            <person name="Du G."/>
            <person name="Wang L."/>
            <person name="Chen J."/>
        </authorList>
    </citation>
    <scope>NUCLEOTIDE SEQUENCE [LARGE SCALE GENOMIC DNA]</scope>
    <source>
        <strain evidence="8 9">WSH-001</strain>
    </source>
</reference>
<dbReference type="Pfam" id="PF07681">
    <property type="entry name" value="DoxX"/>
    <property type="match status" value="1"/>
</dbReference>
<dbReference type="Proteomes" id="UP000000692">
    <property type="component" value="Chromosome"/>
</dbReference>
<evidence type="ECO:0000256" key="2">
    <source>
        <dbReference type="ARBA" id="ARBA00006679"/>
    </source>
</evidence>
<evidence type="ECO:0000313" key="8">
    <source>
        <dbReference type="EMBL" id="AEM39862.1"/>
    </source>
</evidence>
<evidence type="ECO:0000256" key="7">
    <source>
        <dbReference type="SAM" id="Phobius"/>
    </source>
</evidence>
<keyword evidence="9" id="KW-1185">Reference proteome</keyword>
<dbReference type="InterPro" id="IPR032808">
    <property type="entry name" value="DoxX"/>
</dbReference>
<accession>F9Y7P6</accession>
<sequence>MVDTRTAPVALLILRVVLGLLFLAHVWLKIFVFTPAGTAGFFASLGLPGWFAYVTMLWEILGGLALILGVWPRAAALAMVPLLLGTIVTVHGPAGFFFDSQYGGWEYPAFWIVALIVLALSGDGAKALRPTPLR</sequence>
<dbReference type="EMBL" id="CP002018">
    <property type="protein sequence ID" value="AEM39862.1"/>
    <property type="molecule type" value="Genomic_DNA"/>
</dbReference>
<evidence type="ECO:0000256" key="1">
    <source>
        <dbReference type="ARBA" id="ARBA00004651"/>
    </source>
</evidence>
<dbReference type="PANTHER" id="PTHR33452">
    <property type="entry name" value="OXIDOREDUCTASE CATD-RELATED"/>
    <property type="match status" value="1"/>
</dbReference>
<proteinExistence type="inferred from homology"/>
<feature type="transmembrane region" description="Helical" evidence="7">
    <location>
        <begin position="12"/>
        <end position="30"/>
    </location>
</feature>
<dbReference type="AlphaFoldDB" id="F9Y7P6"/>
<comment type="subcellular location">
    <subcellularLocation>
        <location evidence="1">Cell membrane</location>
        <topology evidence="1">Multi-pass membrane protein</topology>
    </subcellularLocation>
</comment>
<gene>
    <name evidence="8" type="ordered locus">KVU_0023</name>
</gene>